<evidence type="ECO:0000259" key="1">
    <source>
        <dbReference type="Pfam" id="PF04230"/>
    </source>
</evidence>
<evidence type="ECO:0000313" key="2">
    <source>
        <dbReference type="EMBL" id="QEW37274.1"/>
    </source>
</evidence>
<reference evidence="2 3" key="1">
    <citation type="submission" date="2019-09" db="EMBL/GenBank/DDBJ databases">
        <title>Commensal-derived Metabolites Govern Vibrio cholerae Pathogenesis in Host.</title>
        <authorList>
            <person name="Yoon S.S."/>
            <person name="Yoon M.Y."/>
        </authorList>
    </citation>
    <scope>NUCLEOTIDE SEQUENCE [LARGE SCALE GENOMIC DNA]</scope>
    <source>
        <strain evidence="2 3">VIC01</strain>
    </source>
</reference>
<evidence type="ECO:0000313" key="3">
    <source>
        <dbReference type="Proteomes" id="UP000326091"/>
    </source>
</evidence>
<dbReference type="EMBL" id="CP043529">
    <property type="protein sequence ID" value="QEW37274.1"/>
    <property type="molecule type" value="Genomic_DNA"/>
</dbReference>
<dbReference type="Pfam" id="PF04230">
    <property type="entry name" value="PS_pyruv_trans"/>
    <property type="match status" value="1"/>
</dbReference>
<accession>A0A5P3AW26</accession>
<sequence>MMRVGIVTLPFHFNYGGILQAFALQKAIQNLGFEPIIIEQPSNNIKQVLKQKLYKRSNIYKFVKENFNLLKLHEPFCDDELSINNINILVVGSDQVWRPDMGINRKKNVDRYFLKTVPPNCIPKIAYAASFGIDHWDFTDIETNTAQNLINEFSYISVRETSGIKLCSQFLKINNAIQVLDPTMLLEAECYKKILIESPFKTKKQHCFTYLLDYNNPSNQNIINSLLHKDIELLTAKVERNILKKFFNTQNSIEKWLSAIYYSDLIITDSFHGCVFSILFHKNFYVISNSAGGNTRIQSLLSLFGLNNRLITNNYIPQQTSTINWNIVDIKLQTQRKESTFFLQKALKECSK</sequence>
<gene>
    <name evidence="2" type="ORF">VIC01_02858</name>
</gene>
<protein>
    <recommendedName>
        <fullName evidence="1">Polysaccharide pyruvyl transferase domain-containing protein</fullName>
    </recommendedName>
</protein>
<organism evidence="2 3">
    <name type="scientific">Phocaeicola vulgatus</name>
    <name type="common">Bacteroides vulgatus</name>
    <dbReference type="NCBI Taxonomy" id="821"/>
    <lineage>
        <taxon>Bacteria</taxon>
        <taxon>Pseudomonadati</taxon>
        <taxon>Bacteroidota</taxon>
        <taxon>Bacteroidia</taxon>
        <taxon>Bacteroidales</taxon>
        <taxon>Bacteroidaceae</taxon>
        <taxon>Phocaeicola</taxon>
    </lineage>
</organism>
<dbReference type="InterPro" id="IPR007345">
    <property type="entry name" value="Polysacch_pyruvyl_Trfase"/>
</dbReference>
<dbReference type="RefSeq" id="WP_118430193.1">
    <property type="nucleotide sequence ID" value="NZ_CP043529.1"/>
</dbReference>
<name>A0A5P3AW26_PHOVU</name>
<dbReference type="Proteomes" id="UP000326091">
    <property type="component" value="Chromosome"/>
</dbReference>
<feature type="domain" description="Polysaccharide pyruvyl transferase" evidence="1">
    <location>
        <begin position="14"/>
        <end position="290"/>
    </location>
</feature>
<proteinExistence type="predicted"/>
<dbReference type="AlphaFoldDB" id="A0A5P3AW26"/>